<dbReference type="Gene3D" id="3.30.530.20">
    <property type="match status" value="1"/>
</dbReference>
<protein>
    <submittedName>
        <fullName evidence="3">Uncharacterized protein YndB with AHSA1/START domain</fullName>
    </submittedName>
</protein>
<reference evidence="3 4" key="1">
    <citation type="submission" date="2021-03" db="EMBL/GenBank/DDBJ databases">
        <title>Sequencing the genomes of 1000 actinobacteria strains.</title>
        <authorList>
            <person name="Klenk H.-P."/>
        </authorList>
    </citation>
    <scope>NUCLEOTIDE SEQUENCE [LARGE SCALE GENOMIC DNA]</scope>
    <source>
        <strain evidence="3 4">DSM 15797</strain>
    </source>
</reference>
<feature type="domain" description="Activator of Hsp90 ATPase homologue 1/2-like C-terminal" evidence="2">
    <location>
        <begin position="28"/>
        <end position="132"/>
    </location>
</feature>
<evidence type="ECO:0000313" key="3">
    <source>
        <dbReference type="EMBL" id="MBP2386638.1"/>
    </source>
</evidence>
<dbReference type="RefSeq" id="WP_209997528.1">
    <property type="nucleotide sequence ID" value="NZ_BAAAJY010000002.1"/>
</dbReference>
<dbReference type="InterPro" id="IPR023393">
    <property type="entry name" value="START-like_dom_sf"/>
</dbReference>
<accession>A0ABS4XDT9</accession>
<sequence length="165" mass="18232">MPQPHGGFEASPTGLRIVIEREVGFGLEEIWDAFTTPEGLEPWVGVLRGTREAGDLQFSMVEGGQEASPANLRIHRCRAPHELSFTTDSEYGAWNLGLELSRQDGVSTIRFIQDLGLTDDPSTIGPGWEYYVQRAIVSLEGGDVESVKWDDYYPALAPAYTRASE</sequence>
<proteinExistence type="inferred from homology"/>
<gene>
    <name evidence="3" type="ORF">JOF47_002149</name>
</gene>
<dbReference type="InterPro" id="IPR013538">
    <property type="entry name" value="ASHA1/2-like_C"/>
</dbReference>
<evidence type="ECO:0000313" key="4">
    <source>
        <dbReference type="Proteomes" id="UP001296993"/>
    </source>
</evidence>
<dbReference type="Proteomes" id="UP001296993">
    <property type="component" value="Unassembled WGS sequence"/>
</dbReference>
<keyword evidence="4" id="KW-1185">Reference proteome</keyword>
<evidence type="ECO:0000259" key="2">
    <source>
        <dbReference type="Pfam" id="PF08327"/>
    </source>
</evidence>
<comment type="similarity">
    <text evidence="1">Belongs to the AHA1 family.</text>
</comment>
<dbReference type="SUPFAM" id="SSF55961">
    <property type="entry name" value="Bet v1-like"/>
    <property type="match status" value="1"/>
</dbReference>
<comment type="caution">
    <text evidence="3">The sequence shown here is derived from an EMBL/GenBank/DDBJ whole genome shotgun (WGS) entry which is preliminary data.</text>
</comment>
<evidence type="ECO:0000256" key="1">
    <source>
        <dbReference type="ARBA" id="ARBA00006817"/>
    </source>
</evidence>
<name>A0ABS4XDT9_9MICC</name>
<dbReference type="Pfam" id="PF08327">
    <property type="entry name" value="AHSA1"/>
    <property type="match status" value="1"/>
</dbReference>
<dbReference type="EMBL" id="JAGIOF010000001">
    <property type="protein sequence ID" value="MBP2386638.1"/>
    <property type="molecule type" value="Genomic_DNA"/>
</dbReference>
<organism evidence="3 4">
    <name type="scientific">Paeniglutamicibacter kerguelensis</name>
    <dbReference type="NCBI Taxonomy" id="254788"/>
    <lineage>
        <taxon>Bacteria</taxon>
        <taxon>Bacillati</taxon>
        <taxon>Actinomycetota</taxon>
        <taxon>Actinomycetes</taxon>
        <taxon>Micrococcales</taxon>
        <taxon>Micrococcaceae</taxon>
        <taxon>Paeniglutamicibacter</taxon>
    </lineage>
</organism>